<keyword evidence="6 10" id="KW-0472">Membrane</keyword>
<evidence type="ECO:0000313" key="13">
    <source>
        <dbReference type="Proteomes" id="UP000663868"/>
    </source>
</evidence>
<evidence type="ECO:0000256" key="9">
    <source>
        <dbReference type="RuleBase" id="RU000688"/>
    </source>
</evidence>
<dbReference type="Pfam" id="PF00001">
    <property type="entry name" value="7tm_1"/>
    <property type="match status" value="1"/>
</dbReference>
<keyword evidence="7 9" id="KW-0675">Receptor</keyword>
<keyword evidence="2" id="KW-1003">Cell membrane</keyword>
<dbReference type="Proteomes" id="UP000663868">
    <property type="component" value="Unassembled WGS sequence"/>
</dbReference>
<dbReference type="PRINTS" id="PR00237">
    <property type="entry name" value="GPCRRHODOPSN"/>
</dbReference>
<keyword evidence="3 9" id="KW-0812">Transmembrane</keyword>
<feature type="non-terminal residue" evidence="12">
    <location>
        <position position="144"/>
    </location>
</feature>
<dbReference type="SUPFAM" id="SSF81321">
    <property type="entry name" value="Family A G protein-coupled receptor-like"/>
    <property type="match status" value="1"/>
</dbReference>
<keyword evidence="8 9" id="KW-0807">Transducer</keyword>
<dbReference type="EMBL" id="CAJOBB010014812">
    <property type="protein sequence ID" value="CAF4309214.1"/>
    <property type="molecule type" value="Genomic_DNA"/>
</dbReference>
<dbReference type="Gene3D" id="1.20.1070.10">
    <property type="entry name" value="Rhodopsin 7-helix transmembrane proteins"/>
    <property type="match status" value="1"/>
</dbReference>
<dbReference type="InterPro" id="IPR017452">
    <property type="entry name" value="GPCR_Rhodpsn_7TM"/>
</dbReference>
<evidence type="ECO:0000256" key="4">
    <source>
        <dbReference type="ARBA" id="ARBA00022989"/>
    </source>
</evidence>
<dbReference type="PANTHER" id="PTHR24230">
    <property type="entry name" value="G-PROTEIN COUPLED RECEPTOR"/>
    <property type="match status" value="1"/>
</dbReference>
<organism evidence="12 13">
    <name type="scientific">Adineta steineri</name>
    <dbReference type="NCBI Taxonomy" id="433720"/>
    <lineage>
        <taxon>Eukaryota</taxon>
        <taxon>Metazoa</taxon>
        <taxon>Spiralia</taxon>
        <taxon>Gnathifera</taxon>
        <taxon>Rotifera</taxon>
        <taxon>Eurotatoria</taxon>
        <taxon>Bdelloidea</taxon>
        <taxon>Adinetida</taxon>
        <taxon>Adinetidae</taxon>
        <taxon>Adineta</taxon>
    </lineage>
</organism>
<comment type="caution">
    <text evidence="12">The sequence shown here is derived from an EMBL/GenBank/DDBJ whole genome shotgun (WGS) entry which is preliminary data.</text>
</comment>
<comment type="subcellular location">
    <subcellularLocation>
        <location evidence="1">Cell membrane</location>
        <topology evidence="1">Multi-pass membrane protein</topology>
    </subcellularLocation>
</comment>
<dbReference type="GO" id="GO:0007218">
    <property type="term" value="P:neuropeptide signaling pathway"/>
    <property type="evidence" value="ECO:0007669"/>
    <property type="project" value="TreeGrafter"/>
</dbReference>
<evidence type="ECO:0000256" key="8">
    <source>
        <dbReference type="ARBA" id="ARBA00023224"/>
    </source>
</evidence>
<dbReference type="PROSITE" id="PS50262">
    <property type="entry name" value="G_PROTEIN_RECEP_F1_2"/>
    <property type="match status" value="1"/>
</dbReference>
<feature type="transmembrane region" description="Helical" evidence="10">
    <location>
        <begin position="96"/>
        <end position="118"/>
    </location>
</feature>
<evidence type="ECO:0000256" key="10">
    <source>
        <dbReference type="SAM" id="Phobius"/>
    </source>
</evidence>
<dbReference type="AlphaFoldDB" id="A0A820IB54"/>
<dbReference type="PANTHER" id="PTHR24230:SF75">
    <property type="entry name" value="RELAXIN FAMILY PEPTIDE RECEPTOR 3"/>
    <property type="match status" value="1"/>
</dbReference>
<dbReference type="GO" id="GO:0008528">
    <property type="term" value="F:G protein-coupled peptide receptor activity"/>
    <property type="evidence" value="ECO:0007669"/>
    <property type="project" value="TreeGrafter"/>
</dbReference>
<evidence type="ECO:0000256" key="7">
    <source>
        <dbReference type="ARBA" id="ARBA00023170"/>
    </source>
</evidence>
<evidence type="ECO:0000256" key="5">
    <source>
        <dbReference type="ARBA" id="ARBA00023040"/>
    </source>
</evidence>
<keyword evidence="5 9" id="KW-0297">G-protein coupled receptor</keyword>
<evidence type="ECO:0000256" key="6">
    <source>
        <dbReference type="ARBA" id="ARBA00023136"/>
    </source>
</evidence>
<dbReference type="GO" id="GO:0005886">
    <property type="term" value="C:plasma membrane"/>
    <property type="evidence" value="ECO:0007669"/>
    <property type="project" value="UniProtKB-SubCell"/>
</dbReference>
<name>A0A820IB54_9BILA</name>
<dbReference type="PROSITE" id="PS00237">
    <property type="entry name" value="G_PROTEIN_RECEP_F1_1"/>
    <property type="match status" value="1"/>
</dbReference>
<proteinExistence type="inferred from homology"/>
<evidence type="ECO:0000256" key="2">
    <source>
        <dbReference type="ARBA" id="ARBA00022475"/>
    </source>
</evidence>
<comment type="similarity">
    <text evidence="9">Belongs to the G-protein coupled receptor 1 family.</text>
</comment>
<feature type="transmembrane region" description="Helical" evidence="10">
    <location>
        <begin position="56"/>
        <end position="76"/>
    </location>
</feature>
<dbReference type="InterPro" id="IPR000276">
    <property type="entry name" value="GPCR_Rhodpsn"/>
</dbReference>
<evidence type="ECO:0000256" key="1">
    <source>
        <dbReference type="ARBA" id="ARBA00004651"/>
    </source>
</evidence>
<reference evidence="12" key="1">
    <citation type="submission" date="2021-02" db="EMBL/GenBank/DDBJ databases">
        <authorList>
            <person name="Nowell W R."/>
        </authorList>
    </citation>
    <scope>NUCLEOTIDE SEQUENCE</scope>
</reference>
<keyword evidence="4 10" id="KW-1133">Transmembrane helix</keyword>
<sequence length="144" mass="16422">MPFSIINGTTDYTNIVSIATASVLCFTCICGVLGNTIVIGVGILKRKYQNNVTNCYIINLAITDLLFLLVSVPLTTYLSMQKAWIFGEFLCKIPFYFAYVLLQATCYTLAAMSIDRYLTIVHEGWYRRYRKPKYALIICILIWT</sequence>
<gene>
    <name evidence="12" type="ORF">KXQ929_LOCUS45978</name>
</gene>
<evidence type="ECO:0000256" key="3">
    <source>
        <dbReference type="ARBA" id="ARBA00022692"/>
    </source>
</evidence>
<protein>
    <recommendedName>
        <fullName evidence="11">G-protein coupled receptors family 1 profile domain-containing protein</fullName>
    </recommendedName>
</protein>
<accession>A0A820IB54</accession>
<feature type="transmembrane region" description="Helical" evidence="10">
    <location>
        <begin position="15"/>
        <end position="44"/>
    </location>
</feature>
<evidence type="ECO:0000259" key="11">
    <source>
        <dbReference type="PROSITE" id="PS50262"/>
    </source>
</evidence>
<evidence type="ECO:0000313" key="12">
    <source>
        <dbReference type="EMBL" id="CAF4309214.1"/>
    </source>
</evidence>
<feature type="domain" description="G-protein coupled receptors family 1 profile" evidence="11">
    <location>
        <begin position="34"/>
        <end position="144"/>
    </location>
</feature>